<accession>A0A942TDC0</accession>
<comment type="caution">
    <text evidence="1">The sequence shown here is derived from an EMBL/GenBank/DDBJ whole genome shotgun (WGS) entry which is preliminary data.</text>
</comment>
<evidence type="ECO:0000313" key="1">
    <source>
        <dbReference type="EMBL" id="MBS4195750.1"/>
    </source>
</evidence>
<keyword evidence="2" id="KW-1185">Reference proteome</keyword>
<name>A0A942TDC0_9BACI</name>
<protein>
    <submittedName>
        <fullName evidence="1">Aspartyl-phosphate phosphatase Spo0E family protein</fullName>
    </submittedName>
</protein>
<gene>
    <name evidence="1" type="ORF">KHA97_11840</name>
</gene>
<dbReference type="Gene3D" id="4.10.280.10">
    <property type="entry name" value="Helix-loop-helix DNA-binding domain"/>
    <property type="match status" value="1"/>
</dbReference>
<reference evidence="1 2" key="1">
    <citation type="submission" date="2021-05" db="EMBL/GenBank/DDBJ databases">
        <title>Novel Bacillus species.</title>
        <authorList>
            <person name="Liu G."/>
        </authorList>
    </citation>
    <scope>NUCLEOTIDE SEQUENCE [LARGE SCALE GENOMIC DNA]</scope>
    <source>
        <strain evidence="2">FJAT-49780</strain>
    </source>
</reference>
<dbReference type="EMBL" id="JAGYPG010000002">
    <property type="protein sequence ID" value="MBS4195750.1"/>
    <property type="molecule type" value="Genomic_DNA"/>
</dbReference>
<dbReference type="SUPFAM" id="SSF140500">
    <property type="entry name" value="BAS1536-like"/>
    <property type="match status" value="1"/>
</dbReference>
<dbReference type="InterPro" id="IPR036638">
    <property type="entry name" value="HLH_DNA-bd_sf"/>
</dbReference>
<dbReference type="InterPro" id="IPR018540">
    <property type="entry name" value="Spo0E-like"/>
</dbReference>
<sequence>MDLKEEIEQKRDLLLVKVKQYELTYPYVLKVSKELDVMINQFTQKPSEMTK</sequence>
<dbReference type="RefSeq" id="WP_213124943.1">
    <property type="nucleotide sequence ID" value="NZ_JAGYPG010000002.1"/>
</dbReference>
<dbReference type="Pfam" id="PF09388">
    <property type="entry name" value="SpoOE-like"/>
    <property type="match status" value="1"/>
</dbReference>
<organism evidence="1 2">
    <name type="scientific">Lederbergia citri</name>
    <dbReference type="NCBI Taxonomy" id="2833580"/>
    <lineage>
        <taxon>Bacteria</taxon>
        <taxon>Bacillati</taxon>
        <taxon>Bacillota</taxon>
        <taxon>Bacilli</taxon>
        <taxon>Bacillales</taxon>
        <taxon>Bacillaceae</taxon>
        <taxon>Lederbergia</taxon>
    </lineage>
</organism>
<dbReference type="AlphaFoldDB" id="A0A942TDC0"/>
<proteinExistence type="predicted"/>
<dbReference type="Proteomes" id="UP000681414">
    <property type="component" value="Unassembled WGS sequence"/>
</dbReference>
<dbReference type="InterPro" id="IPR037208">
    <property type="entry name" value="Spo0E-like_sf"/>
</dbReference>
<evidence type="ECO:0000313" key="2">
    <source>
        <dbReference type="Proteomes" id="UP000681414"/>
    </source>
</evidence>
<dbReference type="GO" id="GO:0046983">
    <property type="term" value="F:protein dimerization activity"/>
    <property type="evidence" value="ECO:0007669"/>
    <property type="project" value="InterPro"/>
</dbReference>
<dbReference type="GO" id="GO:0043937">
    <property type="term" value="P:regulation of sporulation"/>
    <property type="evidence" value="ECO:0007669"/>
    <property type="project" value="InterPro"/>
</dbReference>